<dbReference type="EMBL" id="JAVREZ010000012">
    <property type="protein sequence ID" value="MDT0484643.1"/>
    <property type="molecule type" value="Genomic_DNA"/>
</dbReference>
<proteinExistence type="predicted"/>
<dbReference type="PROSITE" id="PS51257">
    <property type="entry name" value="PROKAR_LIPOPROTEIN"/>
    <property type="match status" value="1"/>
</dbReference>
<feature type="region of interest" description="Disordered" evidence="1">
    <location>
        <begin position="53"/>
        <end position="106"/>
    </location>
</feature>
<evidence type="ECO:0000313" key="3">
    <source>
        <dbReference type="Proteomes" id="UP001183824"/>
    </source>
</evidence>
<comment type="caution">
    <text evidence="2">The sequence shown here is derived from an EMBL/GenBank/DDBJ whole genome shotgun (WGS) entry which is preliminary data.</text>
</comment>
<gene>
    <name evidence="2" type="ORF">RNB18_31425</name>
</gene>
<accession>A0ABU2VGE5</accession>
<keyword evidence="3" id="KW-1185">Reference proteome</keyword>
<dbReference type="Proteomes" id="UP001183824">
    <property type="component" value="Unassembled WGS sequence"/>
</dbReference>
<organism evidence="2 3">
    <name type="scientific">Streptomyces doebereineriae</name>
    <dbReference type="NCBI Taxonomy" id="3075528"/>
    <lineage>
        <taxon>Bacteria</taxon>
        <taxon>Bacillati</taxon>
        <taxon>Actinomycetota</taxon>
        <taxon>Actinomycetes</taxon>
        <taxon>Kitasatosporales</taxon>
        <taxon>Streptomycetaceae</taxon>
        <taxon>Streptomyces</taxon>
    </lineage>
</organism>
<name>A0ABU2VGE5_9ACTN</name>
<sequence length="106" mass="11459">MSPTRLGDAWRRLQRAQRLGDGATSCAAVSACGQELQQLALAAFLTAGQTPHRQKVHEVTENQDGEGGPLKCQHRKIPLGVYLPDGRRRLNPSIGRAPASTMTPTM</sequence>
<reference evidence="3" key="1">
    <citation type="submission" date="2023-07" db="EMBL/GenBank/DDBJ databases">
        <title>30 novel species of actinomycetes from the DSMZ collection.</title>
        <authorList>
            <person name="Nouioui I."/>
        </authorList>
    </citation>
    <scope>NUCLEOTIDE SEQUENCE [LARGE SCALE GENOMIC DNA]</scope>
    <source>
        <strain evidence="3">DSM 41640</strain>
    </source>
</reference>
<protein>
    <submittedName>
        <fullName evidence="2">Uncharacterized protein</fullName>
    </submittedName>
</protein>
<evidence type="ECO:0000256" key="1">
    <source>
        <dbReference type="SAM" id="MobiDB-lite"/>
    </source>
</evidence>
<dbReference type="RefSeq" id="WP_311717571.1">
    <property type="nucleotide sequence ID" value="NZ_JAVREZ010000012.1"/>
</dbReference>
<evidence type="ECO:0000313" key="2">
    <source>
        <dbReference type="EMBL" id="MDT0484643.1"/>
    </source>
</evidence>